<evidence type="ECO:0000256" key="1">
    <source>
        <dbReference type="ARBA" id="ARBA00022679"/>
    </source>
</evidence>
<dbReference type="Pfam" id="PF13439">
    <property type="entry name" value="Glyco_transf_4"/>
    <property type="match status" value="1"/>
</dbReference>
<dbReference type="RefSeq" id="WP_073041424.1">
    <property type="nucleotide sequence ID" value="NZ_FQUO01000004.1"/>
</dbReference>
<dbReference type="SUPFAM" id="SSF53756">
    <property type="entry name" value="UDP-Glycosyltransferase/glycogen phosphorylase"/>
    <property type="match status" value="1"/>
</dbReference>
<evidence type="ECO:0000313" key="4">
    <source>
        <dbReference type="EMBL" id="SHF03603.1"/>
    </source>
</evidence>
<dbReference type="PANTHER" id="PTHR46401:SF2">
    <property type="entry name" value="GLYCOSYLTRANSFERASE WBBK-RELATED"/>
    <property type="match status" value="1"/>
</dbReference>
<dbReference type="STRING" id="1302690.BUE76_15350"/>
<proteinExistence type="predicted"/>
<dbReference type="PANTHER" id="PTHR46401">
    <property type="entry name" value="GLYCOSYLTRANSFERASE WBBK-RELATED"/>
    <property type="match status" value="1"/>
</dbReference>
<gene>
    <name evidence="4" type="ORF">SAMN05444008_104237</name>
</gene>
<dbReference type="GO" id="GO:0016757">
    <property type="term" value="F:glycosyltransferase activity"/>
    <property type="evidence" value="ECO:0007669"/>
    <property type="project" value="InterPro"/>
</dbReference>
<accession>A0A1M4YDD7</accession>
<evidence type="ECO:0000259" key="3">
    <source>
        <dbReference type="Pfam" id="PF13439"/>
    </source>
</evidence>
<dbReference type="CDD" id="cd03809">
    <property type="entry name" value="GT4_MtfB-like"/>
    <property type="match status" value="1"/>
</dbReference>
<sequence length="385" mass="42972">MHIGFDAKRYFHNNTGLGNYSRTLVNGLARLYPQNQYTLFNPKPANNYTVPQGMPLSEAQPQNWLYKSLPSFWRSRGIVDDLKKARVDIYHGLSHELPVGIASSGVQSVVTVHDLIFERYPKQYGAYEVYMHRKKIRYACAHANHVIAISKQTAADLHNLYGVPEEKISVCYQSCDPVFARRHSEIKKELILEAYGLPSQFLLYVGSLIERKNLLGILQGMHEAGEALHLPLVVVGAGKAYRKKVNAYMDNKGLGKNVFFLADNPEVPATFNIRRTENLSALYQAATALVYPSYFEGFGIPVLEALWSRIPVITANTSCLPEAGGAGALYIDPASTAEMAAALVRIQDDAEMRQALVNKGWQHAQNFSLEKCCASVMEVYEQLLA</sequence>
<dbReference type="EMBL" id="FQUO01000004">
    <property type="protein sequence ID" value="SHF03603.1"/>
    <property type="molecule type" value="Genomic_DNA"/>
</dbReference>
<dbReference type="Proteomes" id="UP000184368">
    <property type="component" value="Unassembled WGS sequence"/>
</dbReference>
<dbReference type="Gene3D" id="3.40.50.2000">
    <property type="entry name" value="Glycogen Phosphorylase B"/>
    <property type="match status" value="2"/>
</dbReference>
<name>A0A1M4YDD7_9BACT</name>
<protein>
    <submittedName>
        <fullName evidence="4">Glycosyltransferase involved in cell wall bisynthesis</fullName>
    </submittedName>
</protein>
<feature type="domain" description="Glycosyl transferase family 1" evidence="2">
    <location>
        <begin position="200"/>
        <end position="360"/>
    </location>
</feature>
<organism evidence="4 5">
    <name type="scientific">Cnuella takakiae</name>
    <dbReference type="NCBI Taxonomy" id="1302690"/>
    <lineage>
        <taxon>Bacteria</taxon>
        <taxon>Pseudomonadati</taxon>
        <taxon>Bacteroidota</taxon>
        <taxon>Chitinophagia</taxon>
        <taxon>Chitinophagales</taxon>
        <taxon>Chitinophagaceae</taxon>
        <taxon>Cnuella</taxon>
    </lineage>
</organism>
<dbReference type="AlphaFoldDB" id="A0A1M4YDD7"/>
<dbReference type="Pfam" id="PF00534">
    <property type="entry name" value="Glycos_transf_1"/>
    <property type="match status" value="1"/>
</dbReference>
<evidence type="ECO:0000313" key="5">
    <source>
        <dbReference type="Proteomes" id="UP000184368"/>
    </source>
</evidence>
<keyword evidence="5" id="KW-1185">Reference proteome</keyword>
<dbReference type="OrthoDB" id="9801609at2"/>
<feature type="domain" description="Glycosyltransferase subfamily 4-like N-terminal" evidence="3">
    <location>
        <begin position="16"/>
        <end position="174"/>
    </location>
</feature>
<evidence type="ECO:0000259" key="2">
    <source>
        <dbReference type="Pfam" id="PF00534"/>
    </source>
</evidence>
<dbReference type="GO" id="GO:0009103">
    <property type="term" value="P:lipopolysaccharide biosynthetic process"/>
    <property type="evidence" value="ECO:0007669"/>
    <property type="project" value="TreeGrafter"/>
</dbReference>
<dbReference type="InterPro" id="IPR028098">
    <property type="entry name" value="Glyco_trans_4-like_N"/>
</dbReference>
<keyword evidence="1 4" id="KW-0808">Transferase</keyword>
<reference evidence="4 5" key="1">
    <citation type="submission" date="2016-11" db="EMBL/GenBank/DDBJ databases">
        <authorList>
            <person name="Jaros S."/>
            <person name="Januszkiewicz K."/>
            <person name="Wedrychowicz H."/>
        </authorList>
    </citation>
    <scope>NUCLEOTIDE SEQUENCE [LARGE SCALE GENOMIC DNA]</scope>
    <source>
        <strain evidence="4 5">DSM 26897</strain>
    </source>
</reference>
<dbReference type="InterPro" id="IPR001296">
    <property type="entry name" value="Glyco_trans_1"/>
</dbReference>